<reference evidence="1 2" key="1">
    <citation type="submission" date="2019-01" db="EMBL/GenBank/DDBJ databases">
        <authorList>
            <person name="Chen W.-M."/>
        </authorList>
    </citation>
    <scope>NUCLEOTIDE SEQUENCE [LARGE SCALE GENOMIC DNA]</scope>
    <source>
        <strain evidence="1 2">CCP-6</strain>
    </source>
</reference>
<keyword evidence="2" id="KW-1185">Reference proteome</keyword>
<dbReference type="AlphaFoldDB" id="A0A437MF90"/>
<dbReference type="Proteomes" id="UP000282957">
    <property type="component" value="Unassembled WGS sequence"/>
</dbReference>
<accession>A0A437MF90</accession>
<sequence length="96" mass="11837">MELVHDLIDPREVYSHIEDDRVREACIYGRRSDYITVHRQRTRLYDASIAHQRRLANDPRVTVEERRMLLEYTHFLRNNLHDPDLFLQFLRLFWLT</sequence>
<dbReference type="EMBL" id="SACL01000004">
    <property type="protein sequence ID" value="RVT96292.1"/>
    <property type="molecule type" value="Genomic_DNA"/>
</dbReference>
<comment type="caution">
    <text evidence="1">The sequence shown here is derived from an EMBL/GenBank/DDBJ whole genome shotgun (WGS) entry which is preliminary data.</text>
</comment>
<organism evidence="1 2">
    <name type="scientific">Rhodovarius crocodyli</name>
    <dbReference type="NCBI Taxonomy" id="1979269"/>
    <lineage>
        <taxon>Bacteria</taxon>
        <taxon>Pseudomonadati</taxon>
        <taxon>Pseudomonadota</taxon>
        <taxon>Alphaproteobacteria</taxon>
        <taxon>Acetobacterales</taxon>
        <taxon>Roseomonadaceae</taxon>
        <taxon>Rhodovarius</taxon>
    </lineage>
</organism>
<gene>
    <name evidence="1" type="ORF">EOD42_14370</name>
</gene>
<dbReference type="RefSeq" id="WP_127788225.1">
    <property type="nucleotide sequence ID" value="NZ_SACL01000004.1"/>
</dbReference>
<proteinExistence type="predicted"/>
<evidence type="ECO:0000313" key="2">
    <source>
        <dbReference type="Proteomes" id="UP000282957"/>
    </source>
</evidence>
<name>A0A437MF90_9PROT</name>
<evidence type="ECO:0000313" key="1">
    <source>
        <dbReference type="EMBL" id="RVT96292.1"/>
    </source>
</evidence>
<protein>
    <submittedName>
        <fullName evidence="1">Uncharacterized protein</fullName>
    </submittedName>
</protein>